<sequence>MSELHVPDRPSWQCARGDGPWPCDAAKAELRAAYDPVGLAMHGAERLAEAAAELPNATPRELFTRFVAWTKRP</sequence>
<proteinExistence type="predicted"/>
<dbReference type="RefSeq" id="WP_091562235.1">
    <property type="nucleotide sequence ID" value="NZ_FNPH01000014.1"/>
</dbReference>
<protein>
    <submittedName>
        <fullName evidence="1">Uncharacterized protein</fullName>
    </submittedName>
</protein>
<reference evidence="2" key="1">
    <citation type="submission" date="2016-10" db="EMBL/GenBank/DDBJ databases">
        <authorList>
            <person name="Varghese N."/>
            <person name="Submissions S."/>
        </authorList>
    </citation>
    <scope>NUCLEOTIDE SEQUENCE [LARGE SCALE GENOMIC DNA]</scope>
    <source>
        <strain evidence="2">DSM 45245</strain>
    </source>
</reference>
<accession>A0A1H3SVR9</accession>
<dbReference type="AlphaFoldDB" id="A0A1H3SVR9"/>
<keyword evidence="2" id="KW-1185">Reference proteome</keyword>
<dbReference type="Proteomes" id="UP000242415">
    <property type="component" value="Unassembled WGS sequence"/>
</dbReference>
<organism evidence="1 2">
    <name type="scientific">Micromonospora pattaloongensis</name>
    <dbReference type="NCBI Taxonomy" id="405436"/>
    <lineage>
        <taxon>Bacteria</taxon>
        <taxon>Bacillati</taxon>
        <taxon>Actinomycetota</taxon>
        <taxon>Actinomycetes</taxon>
        <taxon>Micromonosporales</taxon>
        <taxon>Micromonosporaceae</taxon>
        <taxon>Micromonospora</taxon>
    </lineage>
</organism>
<name>A0A1H3SVR9_9ACTN</name>
<evidence type="ECO:0000313" key="1">
    <source>
        <dbReference type="EMBL" id="SDZ41748.1"/>
    </source>
</evidence>
<dbReference type="EMBL" id="FNPH01000014">
    <property type="protein sequence ID" value="SDZ41748.1"/>
    <property type="molecule type" value="Genomic_DNA"/>
</dbReference>
<gene>
    <name evidence="1" type="ORF">SAMN05444365_11466</name>
</gene>
<evidence type="ECO:0000313" key="2">
    <source>
        <dbReference type="Proteomes" id="UP000242415"/>
    </source>
</evidence>
<dbReference type="OrthoDB" id="3402868at2"/>
<dbReference type="STRING" id="405436.SAMN05444365_11466"/>